<dbReference type="RefSeq" id="WP_127337857.1">
    <property type="nucleotide sequence ID" value="NZ_QWDM01000004.1"/>
</dbReference>
<dbReference type="Proteomes" id="UP000288102">
    <property type="component" value="Unassembled WGS sequence"/>
</dbReference>
<evidence type="ECO:0000313" key="1">
    <source>
        <dbReference type="EMBL" id="RUT71075.1"/>
    </source>
</evidence>
<comment type="caution">
    <text evidence="1">The sequence shown here is derived from an EMBL/GenBank/DDBJ whole genome shotgun (WGS) entry which is preliminary data.</text>
</comment>
<organism evidence="1 2">
    <name type="scientific">Flavobacterium cupreum</name>
    <dbReference type="NCBI Taxonomy" id="2133766"/>
    <lineage>
        <taxon>Bacteria</taxon>
        <taxon>Pseudomonadati</taxon>
        <taxon>Bacteroidota</taxon>
        <taxon>Flavobacteriia</taxon>
        <taxon>Flavobacteriales</taxon>
        <taxon>Flavobacteriaceae</taxon>
        <taxon>Flavobacterium</taxon>
    </lineage>
</organism>
<reference evidence="2" key="1">
    <citation type="journal article" date="2019" name="Syst. Appl. Microbiol.">
        <title>Flavobacterium circumlabens sp. nov. and Flavobacterium cupreum sp. nov., two psychrotrophic species isolated from Antarctic environmental samples.</title>
        <authorList>
            <person name="Kralova S."/>
            <person name="Busse H.-J."/>
            <person name="Svec P."/>
            <person name="Maslanova I."/>
            <person name="Stankova E."/>
            <person name="Bartak M."/>
            <person name="Sedlacek I."/>
        </authorList>
    </citation>
    <scope>NUCLEOTIDE SEQUENCE [LARGE SCALE GENOMIC DNA]</scope>
    <source>
        <strain evidence="2">CCM 8825</strain>
    </source>
</reference>
<dbReference type="AlphaFoldDB" id="A0A434A9M6"/>
<dbReference type="OrthoDB" id="9796786at2"/>
<gene>
    <name evidence="1" type="ORF">D0817_08040</name>
</gene>
<evidence type="ECO:0000313" key="2">
    <source>
        <dbReference type="Proteomes" id="UP000288102"/>
    </source>
</evidence>
<sequence>MKINAIKTEKDYDLALERVNALFEAKPETNEFRELEELITLIEKYEEINYPIPEPNQNQ</sequence>
<keyword evidence="2" id="KW-1185">Reference proteome</keyword>
<name>A0A434A9M6_9FLAO</name>
<accession>A0A434A9M6</accession>
<dbReference type="EMBL" id="QWDM01000004">
    <property type="protein sequence ID" value="RUT71075.1"/>
    <property type="molecule type" value="Genomic_DNA"/>
</dbReference>
<proteinExistence type="predicted"/>
<protein>
    <submittedName>
        <fullName evidence="1">Transcriptional regulator</fullName>
    </submittedName>
</protein>